<dbReference type="GeneID" id="8744234"/>
<evidence type="ECO:0000256" key="1">
    <source>
        <dbReference type="SAM" id="MobiDB-lite"/>
    </source>
</evidence>
<name>D2RR74_HALTV</name>
<sequence length="194" mass="19989">MKRRAFIASTAVLAAGSGCLEGGLGSNSDGDGDENGSDENDESAVELATVDAPGSEEGTIRVPSEGQIQLVNCIRITCPTSRAMLSRVGEARDELATAHEVGPDGDVHVVTVVDEYSGSASSPSELSDWWAEQDGDWTLAVDEDGALFDTYAVTGTPTTLALDGAGEVHWRDEGGTTASNLVNGVEAALEASDS</sequence>
<proteinExistence type="predicted"/>
<dbReference type="STRING" id="543526.Htur_3608"/>
<feature type="compositionally biased region" description="Acidic residues" evidence="1">
    <location>
        <begin position="30"/>
        <end position="44"/>
    </location>
</feature>
<dbReference type="PROSITE" id="PS51257">
    <property type="entry name" value="PROKAR_LIPOPROTEIN"/>
    <property type="match status" value="1"/>
</dbReference>
<dbReference type="SUPFAM" id="SSF52833">
    <property type="entry name" value="Thioredoxin-like"/>
    <property type="match status" value="1"/>
</dbReference>
<reference evidence="2 3" key="1">
    <citation type="journal article" date="2010" name="Stand. Genomic Sci.">
        <title>Complete genome sequence of Haloterrigena turkmenica type strain (4k).</title>
        <authorList>
            <person name="Saunders E."/>
            <person name="Tindall B.J."/>
            <person name="Fahnrich R."/>
            <person name="Lapidus A."/>
            <person name="Copeland A."/>
            <person name="Del Rio T.G."/>
            <person name="Lucas S."/>
            <person name="Chen F."/>
            <person name="Tice H."/>
            <person name="Cheng J.F."/>
            <person name="Han C."/>
            <person name="Detter J.C."/>
            <person name="Bruce D."/>
            <person name="Goodwin L."/>
            <person name="Chain P."/>
            <person name="Pitluck S."/>
            <person name="Pati A."/>
            <person name="Ivanova N."/>
            <person name="Mavromatis K."/>
            <person name="Chen A."/>
            <person name="Palaniappan K."/>
            <person name="Land M."/>
            <person name="Hauser L."/>
            <person name="Chang Y.J."/>
            <person name="Jeffries C.D."/>
            <person name="Brettin T."/>
            <person name="Rohde M."/>
            <person name="Goker M."/>
            <person name="Bristow J."/>
            <person name="Eisen J.A."/>
            <person name="Markowitz V."/>
            <person name="Hugenholtz P."/>
            <person name="Klenk H.P."/>
            <person name="Kyrpides N.C."/>
        </authorList>
    </citation>
    <scope>NUCLEOTIDE SEQUENCE [LARGE SCALE GENOMIC DNA]</scope>
    <source>
        <strain evidence="3">ATCC 51198 / DSM 5511 / JCM 9101 / NCIMB 13204 / VKM B-1734 / 4k</strain>
    </source>
</reference>
<protein>
    <recommendedName>
        <fullName evidence="4">Thioredoxin domain-containing protein</fullName>
    </recommendedName>
</protein>
<dbReference type="KEGG" id="htu:Htur_3608"/>
<evidence type="ECO:0000313" key="3">
    <source>
        <dbReference type="Proteomes" id="UP000001903"/>
    </source>
</evidence>
<dbReference type="Proteomes" id="UP000001903">
    <property type="component" value="Chromosome"/>
</dbReference>
<organism evidence="2 3">
    <name type="scientific">Haloterrigena turkmenica (strain ATCC 51198 / DSM 5511 / JCM 9101 / NCIMB 13204 / VKM B-1734 / 4k)</name>
    <name type="common">Halococcus turkmenicus</name>
    <dbReference type="NCBI Taxonomy" id="543526"/>
    <lineage>
        <taxon>Archaea</taxon>
        <taxon>Methanobacteriati</taxon>
        <taxon>Methanobacteriota</taxon>
        <taxon>Stenosarchaea group</taxon>
        <taxon>Halobacteria</taxon>
        <taxon>Halobacteriales</taxon>
        <taxon>Natrialbaceae</taxon>
        <taxon>Haloterrigena</taxon>
    </lineage>
</organism>
<dbReference type="EMBL" id="CP001860">
    <property type="protein sequence ID" value="ADB62470.1"/>
    <property type="molecule type" value="Genomic_DNA"/>
</dbReference>
<evidence type="ECO:0008006" key="4">
    <source>
        <dbReference type="Google" id="ProtNLM"/>
    </source>
</evidence>
<accession>D2RR74</accession>
<dbReference type="Gene3D" id="3.40.30.10">
    <property type="entry name" value="Glutaredoxin"/>
    <property type="match status" value="1"/>
</dbReference>
<dbReference type="AlphaFoldDB" id="D2RR74"/>
<dbReference type="RefSeq" id="WP_012944718.1">
    <property type="nucleotide sequence ID" value="NC_013743.1"/>
</dbReference>
<evidence type="ECO:0000313" key="2">
    <source>
        <dbReference type="EMBL" id="ADB62470.1"/>
    </source>
</evidence>
<keyword evidence="3" id="KW-1185">Reference proteome</keyword>
<dbReference type="OrthoDB" id="115386at2157"/>
<dbReference type="InterPro" id="IPR036249">
    <property type="entry name" value="Thioredoxin-like_sf"/>
</dbReference>
<feature type="region of interest" description="Disordered" evidence="1">
    <location>
        <begin position="22"/>
        <end position="46"/>
    </location>
</feature>
<gene>
    <name evidence="2" type="ordered locus">Htur_3608</name>
</gene>
<dbReference type="HOGENOM" id="CLU_090892_1_0_2"/>
<dbReference type="eggNOG" id="arCOG06181">
    <property type="taxonomic scope" value="Archaea"/>
</dbReference>